<dbReference type="EMBL" id="JARKIB010000001">
    <property type="protein sequence ID" value="KAJ7786621.1"/>
    <property type="molecule type" value="Genomic_DNA"/>
</dbReference>
<sequence length="446" mass="49816">MHPLALAELPTGPDAEGPPLDFFLSYPYLLVWTDQVDVWQFSDSSDLTHVATLEDHWHVKKPWGPAPIIDHARGLLILPEPIRVGPPRLRIFTLHGGELVRDIELSFGELADVDIHYRQADGHILVLLIERAVPPHGKTNIVELNVLEPNTRFLSLVTLPPHLHEREKHRDLPPLVLQPIFFGKNGDIIATSTTRWLGKVDLLFWQAEPGQDDRQLTKTLELLPALEDCKAMLPVRHLALEDSTLVLCTHEDAGPAITEQTSVRALDTSSFTVKWTAQLIPGKVKTLHHIPSLDVLVLCAEQDVTNHDEDRESLQYRTAVVVLDARTGDQRAIHAVDSDVQGSWIVDCFVSSDLHNPVVGLAWQNGDVLTVDLNKFIADGFEREGEGERARTLPLFPTDIIAASMGRKEIVAVAGVKKHPVISEGGREEDIPDWEEEEGKVMFAKW</sequence>
<proteinExistence type="predicted"/>
<comment type="caution">
    <text evidence="1">The sequence shown here is derived from an EMBL/GenBank/DDBJ whole genome shotgun (WGS) entry which is preliminary data.</text>
</comment>
<keyword evidence="2" id="KW-1185">Reference proteome</keyword>
<gene>
    <name evidence="1" type="ORF">B0H16DRAFT_1491099</name>
</gene>
<dbReference type="AlphaFoldDB" id="A0AAD7KIV3"/>
<evidence type="ECO:0000313" key="1">
    <source>
        <dbReference type="EMBL" id="KAJ7786621.1"/>
    </source>
</evidence>
<evidence type="ECO:0000313" key="2">
    <source>
        <dbReference type="Proteomes" id="UP001215598"/>
    </source>
</evidence>
<organism evidence="1 2">
    <name type="scientific">Mycena metata</name>
    <dbReference type="NCBI Taxonomy" id="1033252"/>
    <lineage>
        <taxon>Eukaryota</taxon>
        <taxon>Fungi</taxon>
        <taxon>Dikarya</taxon>
        <taxon>Basidiomycota</taxon>
        <taxon>Agaricomycotina</taxon>
        <taxon>Agaricomycetes</taxon>
        <taxon>Agaricomycetidae</taxon>
        <taxon>Agaricales</taxon>
        <taxon>Marasmiineae</taxon>
        <taxon>Mycenaceae</taxon>
        <taxon>Mycena</taxon>
    </lineage>
</organism>
<name>A0AAD7KIV3_9AGAR</name>
<accession>A0AAD7KIV3</accession>
<reference evidence="1" key="1">
    <citation type="submission" date="2023-03" db="EMBL/GenBank/DDBJ databases">
        <title>Massive genome expansion in bonnet fungi (Mycena s.s.) driven by repeated elements and novel gene families across ecological guilds.</title>
        <authorList>
            <consortium name="Lawrence Berkeley National Laboratory"/>
            <person name="Harder C.B."/>
            <person name="Miyauchi S."/>
            <person name="Viragh M."/>
            <person name="Kuo A."/>
            <person name="Thoen E."/>
            <person name="Andreopoulos B."/>
            <person name="Lu D."/>
            <person name="Skrede I."/>
            <person name="Drula E."/>
            <person name="Henrissat B."/>
            <person name="Morin E."/>
            <person name="Kohler A."/>
            <person name="Barry K."/>
            <person name="LaButti K."/>
            <person name="Morin E."/>
            <person name="Salamov A."/>
            <person name="Lipzen A."/>
            <person name="Mereny Z."/>
            <person name="Hegedus B."/>
            <person name="Baldrian P."/>
            <person name="Stursova M."/>
            <person name="Weitz H."/>
            <person name="Taylor A."/>
            <person name="Grigoriev I.V."/>
            <person name="Nagy L.G."/>
            <person name="Martin F."/>
            <person name="Kauserud H."/>
        </authorList>
    </citation>
    <scope>NUCLEOTIDE SEQUENCE</scope>
    <source>
        <strain evidence="1">CBHHK182m</strain>
    </source>
</reference>
<protein>
    <submittedName>
        <fullName evidence="1">Uncharacterized protein</fullName>
    </submittedName>
</protein>
<dbReference type="Proteomes" id="UP001215598">
    <property type="component" value="Unassembled WGS sequence"/>
</dbReference>